<dbReference type="PANTHER" id="PTHR22912:SF93">
    <property type="entry name" value="SOLUBLE PYRIDINE NUCLEOTIDE TRANSHYDROGENASE"/>
    <property type="match status" value="1"/>
</dbReference>
<keyword evidence="10" id="KW-0521">NADP</keyword>
<evidence type="ECO:0000256" key="7">
    <source>
        <dbReference type="ARBA" id="ARBA00022490"/>
    </source>
</evidence>
<dbReference type="SUPFAM" id="SSF55424">
    <property type="entry name" value="FAD/NAD-linked reductases, dimerisation (C-terminal) domain"/>
    <property type="match status" value="1"/>
</dbReference>
<dbReference type="Pfam" id="PF02852">
    <property type="entry name" value="Pyr_redox_dim"/>
    <property type="match status" value="1"/>
</dbReference>
<evidence type="ECO:0000256" key="10">
    <source>
        <dbReference type="ARBA" id="ARBA00022857"/>
    </source>
</evidence>
<keyword evidence="8" id="KW-0285">Flavoprotein</keyword>
<evidence type="ECO:0000256" key="4">
    <source>
        <dbReference type="ARBA" id="ARBA00007532"/>
    </source>
</evidence>
<comment type="cofactor">
    <cofactor evidence="1">
        <name>FAD</name>
        <dbReference type="ChEBI" id="CHEBI:57692"/>
    </cofactor>
</comment>
<evidence type="ECO:0000256" key="6">
    <source>
        <dbReference type="ARBA" id="ARBA00016603"/>
    </source>
</evidence>
<name>A0A0E4BNJ1_9BRAD</name>
<dbReference type="InterPro" id="IPR016156">
    <property type="entry name" value="FAD/NAD-linked_Rdtase_dimer_sf"/>
</dbReference>
<dbReference type="GO" id="GO:0004148">
    <property type="term" value="F:dihydrolipoyl dehydrogenase (NADH) activity"/>
    <property type="evidence" value="ECO:0007669"/>
    <property type="project" value="TreeGrafter"/>
</dbReference>
<evidence type="ECO:0000256" key="11">
    <source>
        <dbReference type="ARBA" id="ARBA00023002"/>
    </source>
</evidence>
<dbReference type="AlphaFoldDB" id="A0A0E4BNJ1"/>
<dbReference type="GO" id="GO:0050660">
    <property type="term" value="F:flavin adenine dinucleotide binding"/>
    <property type="evidence" value="ECO:0007669"/>
    <property type="project" value="TreeGrafter"/>
</dbReference>
<protein>
    <recommendedName>
        <fullName evidence="6">Soluble pyridine nucleotide transhydrogenase</fullName>
        <ecNumber evidence="5">1.6.1.1</ecNumber>
    </recommendedName>
    <alternativeName>
        <fullName evidence="13">NAD(P)(+) transhydrogenase [B-specific]</fullName>
    </alternativeName>
</protein>
<evidence type="ECO:0000256" key="13">
    <source>
        <dbReference type="ARBA" id="ARBA00031183"/>
    </source>
</evidence>
<comment type="similarity">
    <text evidence="4">Belongs to the class-I pyridine nucleotide-disulfide oxidoreductase family.</text>
</comment>
<evidence type="ECO:0000256" key="12">
    <source>
        <dbReference type="ARBA" id="ARBA00023027"/>
    </source>
</evidence>
<evidence type="ECO:0000313" key="16">
    <source>
        <dbReference type="Proteomes" id="UP000063308"/>
    </source>
</evidence>
<sequence length="167" mass="18352">MTLQTSVPHIYAAGDVIGFPSLASTSMEQGRVAACHALGMEPLAPPEFFPYGIYSVPEISTAGLTEEEVRTRGIPYEVGIARFRETSRGHIMGLNSGMMKMIFSTKTRRLLGVHILGEGATELIHIGQAVLNLKDGIDYFIQNTFNYPTLAEAYKIAGLDAWNRMTR</sequence>
<dbReference type="GO" id="GO:0005829">
    <property type="term" value="C:cytosol"/>
    <property type="evidence" value="ECO:0007669"/>
    <property type="project" value="TreeGrafter"/>
</dbReference>
<gene>
    <name evidence="15" type="ORF">NK6_3544</name>
</gene>
<proteinExistence type="inferred from homology"/>
<evidence type="ECO:0000256" key="2">
    <source>
        <dbReference type="ARBA" id="ARBA00002842"/>
    </source>
</evidence>
<dbReference type="GO" id="GO:0006103">
    <property type="term" value="P:2-oxoglutarate metabolic process"/>
    <property type="evidence" value="ECO:0007669"/>
    <property type="project" value="TreeGrafter"/>
</dbReference>
<keyword evidence="12" id="KW-0520">NAD</keyword>
<evidence type="ECO:0000256" key="5">
    <source>
        <dbReference type="ARBA" id="ARBA00012772"/>
    </source>
</evidence>
<keyword evidence="9" id="KW-0274">FAD</keyword>
<dbReference type="EC" id="1.6.1.1" evidence="5"/>
<evidence type="ECO:0000259" key="14">
    <source>
        <dbReference type="Pfam" id="PF02852"/>
    </source>
</evidence>
<dbReference type="Gene3D" id="3.50.50.60">
    <property type="entry name" value="FAD/NAD(P)-binding domain"/>
    <property type="match status" value="1"/>
</dbReference>
<dbReference type="EMBL" id="AP014685">
    <property type="protein sequence ID" value="BAR56721.1"/>
    <property type="molecule type" value="Genomic_DNA"/>
</dbReference>
<evidence type="ECO:0000313" key="15">
    <source>
        <dbReference type="EMBL" id="BAR56721.1"/>
    </source>
</evidence>
<evidence type="ECO:0000256" key="9">
    <source>
        <dbReference type="ARBA" id="ARBA00022827"/>
    </source>
</evidence>
<accession>A0A0E4BNJ1</accession>
<organism evidence="15 16">
    <name type="scientific">Bradyrhizobium diazoefficiens</name>
    <dbReference type="NCBI Taxonomy" id="1355477"/>
    <lineage>
        <taxon>Bacteria</taxon>
        <taxon>Pseudomonadati</taxon>
        <taxon>Pseudomonadota</taxon>
        <taxon>Alphaproteobacteria</taxon>
        <taxon>Hyphomicrobiales</taxon>
        <taxon>Nitrobacteraceae</taxon>
        <taxon>Bradyrhizobium</taxon>
    </lineage>
</organism>
<dbReference type="GO" id="GO:0003957">
    <property type="term" value="F:NAD(P)+ transhydrogenase (Si-specific) activity"/>
    <property type="evidence" value="ECO:0007669"/>
    <property type="project" value="UniProtKB-EC"/>
</dbReference>
<comment type="subcellular location">
    <subcellularLocation>
        <location evidence="3">Cytoplasm</location>
    </subcellularLocation>
</comment>
<evidence type="ECO:0000256" key="8">
    <source>
        <dbReference type="ARBA" id="ARBA00022630"/>
    </source>
</evidence>
<dbReference type="InterPro" id="IPR004099">
    <property type="entry name" value="Pyr_nucl-diS_OxRdtase_dimer"/>
</dbReference>
<comment type="function">
    <text evidence="2">Conversion of NADPH, generated by peripheral catabolic pathways, to NADH, which can enter the respiratory chain for energy generation.</text>
</comment>
<dbReference type="Gene3D" id="3.30.390.30">
    <property type="match status" value="1"/>
</dbReference>
<dbReference type="PANTHER" id="PTHR22912">
    <property type="entry name" value="DISULFIDE OXIDOREDUCTASE"/>
    <property type="match status" value="1"/>
</dbReference>
<dbReference type="InterPro" id="IPR036188">
    <property type="entry name" value="FAD/NAD-bd_sf"/>
</dbReference>
<dbReference type="InterPro" id="IPR050151">
    <property type="entry name" value="Class-I_Pyr_Nuc-Dis_Oxidored"/>
</dbReference>
<dbReference type="PRINTS" id="PR00411">
    <property type="entry name" value="PNDRDTASEI"/>
</dbReference>
<dbReference type="SUPFAM" id="SSF51905">
    <property type="entry name" value="FAD/NAD(P)-binding domain"/>
    <property type="match status" value="1"/>
</dbReference>
<feature type="domain" description="Pyridine nucleotide-disulphide oxidoreductase dimerisation" evidence="14">
    <location>
        <begin position="50"/>
        <end position="155"/>
    </location>
</feature>
<reference evidence="15 16" key="1">
    <citation type="submission" date="2014-11" db="EMBL/GenBank/DDBJ databases">
        <title>Symbiosis island explosion on the genome of extra-slow-growing strains of soybean bradyrhizobia with massive insertion sequences.</title>
        <authorList>
            <person name="Iida T."/>
            <person name="Minamisawa K."/>
        </authorList>
    </citation>
    <scope>NUCLEOTIDE SEQUENCE [LARGE SCALE GENOMIC DNA]</scope>
    <source>
        <strain evidence="15 16">NK6</strain>
    </source>
</reference>
<evidence type="ECO:0000256" key="3">
    <source>
        <dbReference type="ARBA" id="ARBA00004496"/>
    </source>
</evidence>
<evidence type="ECO:0000256" key="1">
    <source>
        <dbReference type="ARBA" id="ARBA00001974"/>
    </source>
</evidence>
<dbReference type="FunFam" id="3.30.390.30:FF:000001">
    <property type="entry name" value="Dihydrolipoyl dehydrogenase"/>
    <property type="match status" value="1"/>
</dbReference>
<keyword evidence="11" id="KW-0560">Oxidoreductase</keyword>
<keyword evidence="7" id="KW-0963">Cytoplasm</keyword>
<dbReference type="Proteomes" id="UP000063308">
    <property type="component" value="Chromosome"/>
</dbReference>